<keyword evidence="1" id="KW-0614">Plasmid</keyword>
<sequence length="83" mass="9356">MRQYIKPPAVCRCHLTTSADSVSQFGETPYRIPRIGEPYLGLDETGHFFDTASDRRTRYVGCVDNPCRKTMSKNPVQGIVDTC</sequence>
<dbReference type="Proteomes" id="UP000008710">
    <property type="component" value="Plasmid pRHL3"/>
</dbReference>
<organism evidence="1 2">
    <name type="scientific">Rhodococcus jostii (strain RHA1)</name>
    <dbReference type="NCBI Taxonomy" id="101510"/>
    <lineage>
        <taxon>Bacteria</taxon>
        <taxon>Bacillati</taxon>
        <taxon>Actinomycetota</taxon>
        <taxon>Actinomycetes</taxon>
        <taxon>Mycobacteriales</taxon>
        <taxon>Nocardiaceae</taxon>
        <taxon>Rhodococcus</taxon>
    </lineage>
</organism>
<evidence type="ECO:0000313" key="2">
    <source>
        <dbReference type="Proteomes" id="UP000008710"/>
    </source>
</evidence>
<geneLocation type="plasmid" evidence="1 2">
    <name>pRHL3</name>
</geneLocation>
<protein>
    <submittedName>
        <fullName evidence="1">Uncharacterized protein</fullName>
    </submittedName>
</protein>
<name>Q0RV45_RHOJR</name>
<dbReference type="AlphaFoldDB" id="Q0RV45"/>
<proteinExistence type="predicted"/>
<gene>
    <name evidence="1" type="ordered locus">RHA1_ro11194</name>
</gene>
<dbReference type="KEGG" id="rha:RHA1_ro11194"/>
<dbReference type="HOGENOM" id="CLU_2540365_0_0_11"/>
<dbReference type="EMBL" id="CP000434">
    <property type="protein sequence ID" value="ABH00841.1"/>
    <property type="molecule type" value="Genomic_DNA"/>
</dbReference>
<reference evidence="2" key="1">
    <citation type="journal article" date="2006" name="Proc. Natl. Acad. Sci. U.S.A.">
        <title>The complete genome of Rhodococcus sp. RHA1 provides insights into a catabolic powerhouse.</title>
        <authorList>
            <person name="McLeod M.P."/>
            <person name="Warren R.L."/>
            <person name="Hsiao W.W.L."/>
            <person name="Araki N."/>
            <person name="Myhre M."/>
            <person name="Fernandes C."/>
            <person name="Miyazawa D."/>
            <person name="Wong W."/>
            <person name="Lillquist A.L."/>
            <person name="Wang D."/>
            <person name="Dosanjh M."/>
            <person name="Hara H."/>
            <person name="Petrescu A."/>
            <person name="Morin R.D."/>
            <person name="Yang G."/>
            <person name="Stott J.M."/>
            <person name="Schein J.E."/>
            <person name="Shin H."/>
            <person name="Smailus D."/>
            <person name="Siddiqui A.S."/>
            <person name="Marra M.A."/>
            <person name="Jones S.J.M."/>
            <person name="Holt R."/>
            <person name="Brinkman F.S.L."/>
            <person name="Miyauchi K."/>
            <person name="Fukuda M."/>
            <person name="Davies J.E."/>
            <person name="Mohn W.W."/>
            <person name="Eltis L.D."/>
        </authorList>
    </citation>
    <scope>NUCLEOTIDE SEQUENCE [LARGE SCALE GENOMIC DNA]</scope>
    <source>
        <strain evidence="2">RHA1</strain>
    </source>
</reference>
<accession>Q0RV45</accession>
<evidence type="ECO:0000313" key="1">
    <source>
        <dbReference type="EMBL" id="ABH00841.1"/>
    </source>
</evidence>